<evidence type="ECO:0000313" key="2">
    <source>
        <dbReference type="Proteomes" id="UP000217289"/>
    </source>
</evidence>
<accession>A0A250I6K3</accession>
<dbReference type="EMBL" id="CP022163">
    <property type="protein sequence ID" value="ATB26791.1"/>
    <property type="molecule type" value="Genomic_DNA"/>
</dbReference>
<reference evidence="1 2" key="1">
    <citation type="submission" date="2017-06" db="EMBL/GenBank/DDBJ databases">
        <authorList>
            <person name="Kim H.J."/>
            <person name="Triplett B.A."/>
        </authorList>
    </citation>
    <scope>NUCLEOTIDE SEQUENCE [LARGE SCALE GENOMIC DNA]</scope>
    <source>
        <strain evidence="1 2">DSM 14713</strain>
    </source>
</reference>
<dbReference type="Proteomes" id="UP000217289">
    <property type="component" value="Chromosome"/>
</dbReference>
<protein>
    <submittedName>
        <fullName evidence="1">Uncharacterized protein</fullName>
    </submittedName>
</protein>
<organism evidence="1 2">
    <name type="scientific">Melittangium boletus DSM 14713</name>
    <dbReference type="NCBI Taxonomy" id="1294270"/>
    <lineage>
        <taxon>Bacteria</taxon>
        <taxon>Pseudomonadati</taxon>
        <taxon>Myxococcota</taxon>
        <taxon>Myxococcia</taxon>
        <taxon>Myxococcales</taxon>
        <taxon>Cystobacterineae</taxon>
        <taxon>Archangiaceae</taxon>
        <taxon>Melittangium</taxon>
    </lineage>
</organism>
<name>A0A250I6K3_9BACT</name>
<evidence type="ECO:0000313" key="1">
    <source>
        <dbReference type="EMBL" id="ATB26791.1"/>
    </source>
</evidence>
<sequence>MEGVQRLVARRVEKMLDVLAAQVARGRAGEEVPTFTLTLHLAQGIRLSGMLLDYLPREAILLASTKEGLLSRGDSVTYVEFSSVIAVSVDSPALLNQVPFLVRATLGRDDLLQYSETLSKGLTEQFWPGEAQLGGKPLRFEVDWVELDTEPGRRALEDAMNAVAHALRLIGREPNGRDSLRRIARVRFSRGRTMAAFLDGDTGQVSIDPAAPVPSVQALRKGLTAG</sequence>
<dbReference type="AlphaFoldDB" id="A0A250I6K3"/>
<dbReference type="KEGG" id="mbd:MEBOL_000225"/>
<proteinExistence type="predicted"/>
<keyword evidence="2" id="KW-1185">Reference proteome</keyword>
<gene>
    <name evidence="1" type="ORF">MEBOL_000225</name>
</gene>